<sequence>MKSTVKNLEPTKVKLTVEVPAEELDQPMKAAYKEISEQVSIPGFRKGKVPARIIDQRIGRSYVIQTAIDKSLGGFYRDALVENNIQPLAQPEVTIEEIPAESGAFEGKLVFTAEVERVPEFDLPELGDIEITVDQVKVEKADVDAELENLRKRFGTLKAADRPVKDGDFVSIDLTATIDDEEIDSMAGVSYEVGSHTMIDGLDESLIGLDVDEDATFESTLAGGEHAGEKAVIKAVVRSVKVRELPEVDEDFVQLASEFDTVEELTEDLEKQIGDQKRAEQAVEARDRLVEVLVEKVELPLPAGVINEAIEGREGDEKELRAQAEESLRKEILLDRLVEETGAQVDQQDLLQFVFQASQTYGIEPQQLLSDQQQMAAVYAELARTKAVALSLAKVTVKDSDGNAVDMSEFTKDALGEEAAEEEKPAAKKTAAKKPAAKKAPAKKTAAKKEAEGEEKPAAKKTAAKKPAAKKAPAKKTAAKKETEGDK</sequence>
<evidence type="ECO:0000256" key="6">
    <source>
        <dbReference type="ARBA" id="ARBA00023110"/>
    </source>
</evidence>
<name>A0A1Q5PMW3_9ACTO</name>
<evidence type="ECO:0000256" key="9">
    <source>
        <dbReference type="ARBA" id="ARBA00023306"/>
    </source>
</evidence>
<keyword evidence="7 11" id="KW-0143">Chaperone</keyword>
<comment type="domain">
    <text evidence="11">Consists of 3 domains; the N-terminus binds the ribosome, the middle domain has PPIase activity, while the C-terminus has intrinsic chaperone activity on its own.</text>
</comment>
<feature type="compositionally biased region" description="Basic residues" evidence="12">
    <location>
        <begin position="430"/>
        <end position="446"/>
    </location>
</feature>
<feature type="domain" description="PPIase FKBP-type" evidence="13">
    <location>
        <begin position="162"/>
        <end position="218"/>
    </location>
</feature>
<dbReference type="Pfam" id="PF05698">
    <property type="entry name" value="Trigger_C"/>
    <property type="match status" value="2"/>
</dbReference>
<dbReference type="EC" id="5.2.1.8" evidence="3 11"/>
<organism evidence="16 17">
    <name type="scientific">Boudabousia liubingyangii</name>
    <dbReference type="NCBI Taxonomy" id="1921764"/>
    <lineage>
        <taxon>Bacteria</taxon>
        <taxon>Bacillati</taxon>
        <taxon>Actinomycetota</taxon>
        <taxon>Actinomycetes</taxon>
        <taxon>Actinomycetales</taxon>
        <taxon>Actinomycetaceae</taxon>
        <taxon>Boudabousia</taxon>
    </lineage>
</organism>
<dbReference type="GO" id="GO:0015031">
    <property type="term" value="P:protein transport"/>
    <property type="evidence" value="ECO:0007669"/>
    <property type="project" value="UniProtKB-UniRule"/>
</dbReference>
<dbReference type="PIRSF" id="PIRSF003095">
    <property type="entry name" value="Trigger_factor"/>
    <property type="match status" value="1"/>
</dbReference>
<dbReference type="InterPro" id="IPR001179">
    <property type="entry name" value="PPIase_FKBP_dom"/>
</dbReference>
<dbReference type="Pfam" id="PF00254">
    <property type="entry name" value="FKBP_C"/>
    <property type="match status" value="1"/>
</dbReference>
<keyword evidence="8 11" id="KW-0413">Isomerase</keyword>
<feature type="region of interest" description="Disordered" evidence="12">
    <location>
        <begin position="416"/>
        <end position="487"/>
    </location>
</feature>
<evidence type="ECO:0000256" key="7">
    <source>
        <dbReference type="ARBA" id="ARBA00023186"/>
    </source>
</evidence>
<dbReference type="InterPro" id="IPR037041">
    <property type="entry name" value="Trigger_fac_C_sf"/>
</dbReference>
<evidence type="ECO:0000256" key="3">
    <source>
        <dbReference type="ARBA" id="ARBA00013194"/>
    </source>
</evidence>
<evidence type="ECO:0000256" key="8">
    <source>
        <dbReference type="ARBA" id="ARBA00023235"/>
    </source>
</evidence>
<dbReference type="InterPro" id="IPR027304">
    <property type="entry name" value="Trigger_fact/SurA_dom_sf"/>
</dbReference>
<evidence type="ECO:0000313" key="17">
    <source>
        <dbReference type="Proteomes" id="UP000186785"/>
    </source>
</evidence>
<evidence type="ECO:0000259" key="13">
    <source>
        <dbReference type="Pfam" id="PF00254"/>
    </source>
</evidence>
<dbReference type="GO" id="GO:0051083">
    <property type="term" value="P:'de novo' cotranslational protein folding"/>
    <property type="evidence" value="ECO:0007669"/>
    <property type="project" value="TreeGrafter"/>
</dbReference>
<evidence type="ECO:0000256" key="2">
    <source>
        <dbReference type="ARBA" id="ARBA00005464"/>
    </source>
</evidence>
<dbReference type="SUPFAM" id="SSF54534">
    <property type="entry name" value="FKBP-like"/>
    <property type="match status" value="1"/>
</dbReference>
<evidence type="ECO:0000256" key="10">
    <source>
        <dbReference type="ARBA" id="ARBA00029986"/>
    </source>
</evidence>
<reference evidence="16 17" key="1">
    <citation type="submission" date="2016-11" db="EMBL/GenBank/DDBJ databases">
        <title>Actinomyces gypaetusis sp. nov. isolated from the vulture Gypaetus barbatus in Qinghai Tibet Plateau China.</title>
        <authorList>
            <person name="Meng X."/>
        </authorList>
    </citation>
    <scope>NUCLEOTIDE SEQUENCE [LARGE SCALE GENOMIC DNA]</scope>
    <source>
        <strain evidence="16 17">VUL4_2</strain>
    </source>
</reference>
<dbReference type="GO" id="GO:0005737">
    <property type="term" value="C:cytoplasm"/>
    <property type="evidence" value="ECO:0007669"/>
    <property type="project" value="UniProtKB-SubCell"/>
</dbReference>
<evidence type="ECO:0000256" key="5">
    <source>
        <dbReference type="ARBA" id="ARBA00022618"/>
    </source>
</evidence>
<evidence type="ECO:0000256" key="12">
    <source>
        <dbReference type="SAM" id="MobiDB-lite"/>
    </source>
</evidence>
<feature type="domain" description="Trigger factor ribosome-binding bacterial" evidence="14">
    <location>
        <begin position="1"/>
        <end position="150"/>
    </location>
</feature>
<feature type="domain" description="Trigger factor C-terminal" evidence="15">
    <location>
        <begin position="317"/>
        <end position="391"/>
    </location>
</feature>
<keyword evidence="5 11" id="KW-0132">Cell division</keyword>
<protein>
    <recommendedName>
        <fullName evidence="4 11">Trigger factor</fullName>
        <shortName evidence="11">TF</shortName>
        <ecNumber evidence="3 11">5.2.1.8</ecNumber>
    </recommendedName>
    <alternativeName>
        <fullName evidence="10 11">PPIase</fullName>
    </alternativeName>
</protein>
<dbReference type="PANTHER" id="PTHR30560">
    <property type="entry name" value="TRIGGER FACTOR CHAPERONE AND PEPTIDYL-PROLYL CIS/TRANS ISOMERASE"/>
    <property type="match status" value="1"/>
</dbReference>
<gene>
    <name evidence="11" type="primary">tig</name>
    <name evidence="16" type="ORF">BSR29_03190</name>
</gene>
<dbReference type="Proteomes" id="UP000186785">
    <property type="component" value="Unassembled WGS sequence"/>
</dbReference>
<proteinExistence type="inferred from homology"/>
<dbReference type="Gene3D" id="3.10.50.40">
    <property type="match status" value="1"/>
</dbReference>
<dbReference type="AlphaFoldDB" id="A0A1Q5PMW3"/>
<dbReference type="InterPro" id="IPR046357">
    <property type="entry name" value="PPIase_dom_sf"/>
</dbReference>
<comment type="similarity">
    <text evidence="2 11">Belongs to the FKBP-type PPIase family. Tig subfamily.</text>
</comment>
<evidence type="ECO:0000259" key="14">
    <source>
        <dbReference type="Pfam" id="PF05697"/>
    </source>
</evidence>
<comment type="subcellular location">
    <subcellularLocation>
        <location evidence="11">Cytoplasm</location>
    </subcellularLocation>
    <text evidence="11">About half TF is bound to the ribosome near the polypeptide exit tunnel while the other half is free in the cytoplasm.</text>
</comment>
<dbReference type="GO" id="GO:0043335">
    <property type="term" value="P:protein unfolding"/>
    <property type="evidence" value="ECO:0007669"/>
    <property type="project" value="TreeGrafter"/>
</dbReference>
<evidence type="ECO:0000259" key="15">
    <source>
        <dbReference type="Pfam" id="PF05698"/>
    </source>
</evidence>
<dbReference type="SUPFAM" id="SSF109998">
    <property type="entry name" value="Triger factor/SurA peptide-binding domain-like"/>
    <property type="match status" value="1"/>
</dbReference>
<dbReference type="Pfam" id="PF05697">
    <property type="entry name" value="Trigger_N"/>
    <property type="match status" value="1"/>
</dbReference>
<dbReference type="GO" id="GO:0003755">
    <property type="term" value="F:peptidyl-prolyl cis-trans isomerase activity"/>
    <property type="evidence" value="ECO:0007669"/>
    <property type="project" value="UniProtKB-UniRule"/>
</dbReference>
<accession>A0A1Q5PMW3</accession>
<feature type="compositionally biased region" description="Basic and acidic residues" evidence="12">
    <location>
        <begin position="447"/>
        <end position="458"/>
    </location>
</feature>
<dbReference type="Gene3D" id="3.30.70.1050">
    <property type="entry name" value="Trigger factor ribosome-binding domain"/>
    <property type="match status" value="1"/>
</dbReference>
<dbReference type="SUPFAM" id="SSF102735">
    <property type="entry name" value="Trigger factor ribosome-binding domain"/>
    <property type="match status" value="1"/>
</dbReference>
<keyword evidence="6 11" id="KW-0697">Rotamase</keyword>
<evidence type="ECO:0000256" key="11">
    <source>
        <dbReference type="HAMAP-Rule" id="MF_00303"/>
    </source>
</evidence>
<keyword evidence="17" id="KW-1185">Reference proteome</keyword>
<dbReference type="GO" id="GO:0043022">
    <property type="term" value="F:ribosome binding"/>
    <property type="evidence" value="ECO:0007669"/>
    <property type="project" value="TreeGrafter"/>
</dbReference>
<dbReference type="PANTHER" id="PTHR30560:SF3">
    <property type="entry name" value="TRIGGER FACTOR-LIKE PROTEIN TIG, CHLOROPLASTIC"/>
    <property type="match status" value="1"/>
</dbReference>
<dbReference type="GO" id="GO:0051301">
    <property type="term" value="P:cell division"/>
    <property type="evidence" value="ECO:0007669"/>
    <property type="project" value="UniProtKB-KW"/>
</dbReference>
<dbReference type="HAMAP" id="MF_00303">
    <property type="entry name" value="Trigger_factor_Tig"/>
    <property type="match status" value="1"/>
</dbReference>
<dbReference type="InterPro" id="IPR005215">
    <property type="entry name" value="Trig_fac"/>
</dbReference>
<dbReference type="InterPro" id="IPR008880">
    <property type="entry name" value="Trigger_fac_C"/>
</dbReference>
<dbReference type="RefSeq" id="WP_073708859.1">
    <property type="nucleotide sequence ID" value="NZ_MQSV01000002.1"/>
</dbReference>
<evidence type="ECO:0000256" key="1">
    <source>
        <dbReference type="ARBA" id="ARBA00000971"/>
    </source>
</evidence>
<dbReference type="OrthoDB" id="9767721at2"/>
<feature type="compositionally biased region" description="Basic residues" evidence="12">
    <location>
        <begin position="462"/>
        <end position="478"/>
    </location>
</feature>
<dbReference type="Gene3D" id="1.10.3120.10">
    <property type="entry name" value="Trigger factor, C-terminal domain"/>
    <property type="match status" value="1"/>
</dbReference>
<dbReference type="InterPro" id="IPR008881">
    <property type="entry name" value="Trigger_fac_ribosome-bd_bac"/>
</dbReference>
<keyword evidence="11" id="KW-0963">Cytoplasm</keyword>
<keyword evidence="9 11" id="KW-0131">Cell cycle</keyword>
<evidence type="ECO:0000313" key="16">
    <source>
        <dbReference type="EMBL" id="OKL48872.1"/>
    </source>
</evidence>
<comment type="catalytic activity">
    <reaction evidence="1 11">
        <text>[protein]-peptidylproline (omega=180) = [protein]-peptidylproline (omega=0)</text>
        <dbReference type="Rhea" id="RHEA:16237"/>
        <dbReference type="Rhea" id="RHEA-COMP:10747"/>
        <dbReference type="Rhea" id="RHEA-COMP:10748"/>
        <dbReference type="ChEBI" id="CHEBI:83833"/>
        <dbReference type="ChEBI" id="CHEBI:83834"/>
        <dbReference type="EC" id="5.2.1.8"/>
    </reaction>
</comment>
<comment type="caution">
    <text evidence="16">The sequence shown here is derived from an EMBL/GenBank/DDBJ whole genome shotgun (WGS) entry which is preliminary data.</text>
</comment>
<dbReference type="GO" id="GO:0044183">
    <property type="term" value="F:protein folding chaperone"/>
    <property type="evidence" value="ECO:0007669"/>
    <property type="project" value="TreeGrafter"/>
</dbReference>
<feature type="domain" description="Trigger factor C-terminal" evidence="15">
    <location>
        <begin position="261"/>
        <end position="311"/>
    </location>
</feature>
<dbReference type="NCBIfam" id="TIGR00115">
    <property type="entry name" value="tig"/>
    <property type="match status" value="1"/>
</dbReference>
<dbReference type="STRING" id="1921764.BSR28_02765"/>
<evidence type="ECO:0000256" key="4">
    <source>
        <dbReference type="ARBA" id="ARBA00016902"/>
    </source>
</evidence>
<dbReference type="InterPro" id="IPR036611">
    <property type="entry name" value="Trigger_fac_ribosome-bd_sf"/>
</dbReference>
<comment type="function">
    <text evidence="11">Involved in protein export. Acts as a chaperone by maintaining the newly synthesized protein in an open conformation. Functions as a peptidyl-prolyl cis-trans isomerase.</text>
</comment>
<dbReference type="EMBL" id="MQSV01000002">
    <property type="protein sequence ID" value="OKL48872.1"/>
    <property type="molecule type" value="Genomic_DNA"/>
</dbReference>